<sequence>LHLLPLSSSGAVKHVAVLPKCSTGSTPVRTISGNAEVLLAAWMLSKSTRPCTRPWKAVWSQRRAERSWFTHRATLNSVYSPRAKRTSSRGPPGTHVESPIPPVGFAASFAIHPRQRL</sequence>
<feature type="region of interest" description="Disordered" evidence="1">
    <location>
        <begin position="80"/>
        <end position="101"/>
    </location>
</feature>
<dbReference type="AlphaFoldDB" id="A0A0R3TZZ3"/>
<evidence type="ECO:0000256" key="1">
    <source>
        <dbReference type="SAM" id="MobiDB-lite"/>
    </source>
</evidence>
<dbReference type="WBParaSite" id="HNAJ_0001344201-mRNA-1">
    <property type="protein sequence ID" value="HNAJ_0001344201-mRNA-1"/>
    <property type="gene ID" value="HNAJ_0001344201"/>
</dbReference>
<reference evidence="2" key="1">
    <citation type="submission" date="2017-02" db="UniProtKB">
        <authorList>
            <consortium name="WormBaseParasite"/>
        </authorList>
    </citation>
    <scope>IDENTIFICATION</scope>
</reference>
<evidence type="ECO:0000313" key="2">
    <source>
        <dbReference type="WBParaSite" id="HNAJ_0001344201-mRNA-1"/>
    </source>
</evidence>
<proteinExistence type="predicted"/>
<organism evidence="2">
    <name type="scientific">Rodentolepis nana</name>
    <name type="common">Dwarf tapeworm</name>
    <name type="synonym">Hymenolepis nana</name>
    <dbReference type="NCBI Taxonomy" id="102285"/>
    <lineage>
        <taxon>Eukaryota</taxon>
        <taxon>Metazoa</taxon>
        <taxon>Spiralia</taxon>
        <taxon>Lophotrochozoa</taxon>
        <taxon>Platyhelminthes</taxon>
        <taxon>Cestoda</taxon>
        <taxon>Eucestoda</taxon>
        <taxon>Cyclophyllidea</taxon>
        <taxon>Hymenolepididae</taxon>
        <taxon>Rodentolepis</taxon>
    </lineage>
</organism>
<name>A0A0R3TZZ3_RODNA</name>
<protein>
    <submittedName>
        <fullName evidence="2">Integron gene cassette protein</fullName>
    </submittedName>
</protein>
<accession>A0A0R3TZZ3</accession>